<comment type="function">
    <text evidence="2">May play the central regulatory role in sporulation. It may be an element of the effector pathway responsible for the activation of sporulation genes in response to nutritional stress. Spo0A may act in concert with spo0H (a sigma factor) to control the expression of some genes that are critical to the sporulation process.</text>
</comment>
<evidence type="ECO:0000313" key="6">
    <source>
        <dbReference type="EMBL" id="EGC04181.1"/>
    </source>
</evidence>
<dbReference type="GO" id="GO:0000156">
    <property type="term" value="F:phosphorelay response regulator activity"/>
    <property type="evidence" value="ECO:0007669"/>
    <property type="project" value="InterPro"/>
</dbReference>
<dbReference type="InterPro" id="IPR046947">
    <property type="entry name" value="LytR-like"/>
</dbReference>
<evidence type="ECO:0000259" key="5">
    <source>
        <dbReference type="PROSITE" id="PS50930"/>
    </source>
</evidence>
<name>E9S955_RUMAL</name>
<dbReference type="InterPro" id="IPR011006">
    <property type="entry name" value="CheY-like_superfamily"/>
</dbReference>
<dbReference type="AlphaFoldDB" id="E9S955"/>
<protein>
    <recommendedName>
        <fullName evidence="1">Stage 0 sporulation protein A homolog</fullName>
    </recommendedName>
</protein>
<dbReference type="PROSITE" id="PS50110">
    <property type="entry name" value="RESPONSE_REGULATORY"/>
    <property type="match status" value="1"/>
</dbReference>
<accession>E9S955</accession>
<dbReference type="EMBL" id="ADKM02000034">
    <property type="protein sequence ID" value="EGC04181.1"/>
    <property type="molecule type" value="Genomic_DNA"/>
</dbReference>
<dbReference type="PROSITE" id="PS50930">
    <property type="entry name" value="HTH_LYTTR"/>
    <property type="match status" value="1"/>
</dbReference>
<dbReference type="SUPFAM" id="SSF52172">
    <property type="entry name" value="CheY-like"/>
    <property type="match status" value="1"/>
</dbReference>
<dbReference type="SMART" id="SM00448">
    <property type="entry name" value="REC"/>
    <property type="match status" value="1"/>
</dbReference>
<dbReference type="Gene3D" id="3.40.50.2300">
    <property type="match status" value="1"/>
</dbReference>
<keyword evidence="6" id="KW-0238">DNA-binding</keyword>
<reference evidence="6 7" key="1">
    <citation type="submission" date="2011-02" db="EMBL/GenBank/DDBJ databases">
        <authorList>
            <person name="Nelson K.E."/>
            <person name="Sutton G."/>
            <person name="Torralba M."/>
            <person name="Durkin S."/>
            <person name="Harkins D."/>
            <person name="Montgomery R."/>
            <person name="Ziemer C."/>
            <person name="Klaassens E."/>
            <person name="Ocuiv P."/>
            <person name="Morrison M."/>
        </authorList>
    </citation>
    <scope>NUCLEOTIDE SEQUENCE [LARGE SCALE GENOMIC DNA]</scope>
    <source>
        <strain evidence="6 7">8</strain>
    </source>
</reference>
<dbReference type="eggNOG" id="COG3279">
    <property type="taxonomic scope" value="Bacteria"/>
</dbReference>
<keyword evidence="7" id="KW-1185">Reference proteome</keyword>
<evidence type="ECO:0000256" key="2">
    <source>
        <dbReference type="ARBA" id="ARBA00024867"/>
    </source>
</evidence>
<dbReference type="InterPro" id="IPR001789">
    <property type="entry name" value="Sig_transdc_resp-reg_receiver"/>
</dbReference>
<dbReference type="SMART" id="SM00850">
    <property type="entry name" value="LytTR"/>
    <property type="match status" value="1"/>
</dbReference>
<dbReference type="PANTHER" id="PTHR37299">
    <property type="entry name" value="TRANSCRIPTIONAL REGULATOR-RELATED"/>
    <property type="match status" value="1"/>
</dbReference>
<sequence>MRIAVCDDEQCFLNHFRGIVSRLYNRLDIITDEFNSGDELLKSFRYKAYDLVFLDIEMPSMDGITLARKLRELSSDVCIVFLTGHIEYAIKGYEVNALRYLTKPAEETKVREVIDHVLKKQESGKVIWIKTTDGEQKLALSDILFIEAQNQNVVISTASDSYSVRGNISDYEKELTPHGFFRIHRGYLISLPKVLRISNKSVVMEDNTSLPVSRTKEAKLREKLFAYVSKEAF</sequence>
<dbReference type="Gene3D" id="2.40.50.1020">
    <property type="entry name" value="LytTr DNA-binding domain"/>
    <property type="match status" value="1"/>
</dbReference>
<dbReference type="STRING" id="246199.CUS_4602"/>
<evidence type="ECO:0000259" key="4">
    <source>
        <dbReference type="PROSITE" id="PS50110"/>
    </source>
</evidence>
<dbReference type="PANTHER" id="PTHR37299:SF1">
    <property type="entry name" value="STAGE 0 SPORULATION PROTEIN A HOMOLOG"/>
    <property type="match status" value="1"/>
</dbReference>
<feature type="domain" description="Response regulatory" evidence="4">
    <location>
        <begin position="2"/>
        <end position="118"/>
    </location>
</feature>
<dbReference type="GO" id="GO:0003677">
    <property type="term" value="F:DNA binding"/>
    <property type="evidence" value="ECO:0007669"/>
    <property type="project" value="UniProtKB-KW"/>
</dbReference>
<evidence type="ECO:0000313" key="7">
    <source>
        <dbReference type="Proteomes" id="UP000004259"/>
    </source>
</evidence>
<proteinExistence type="predicted"/>
<feature type="domain" description="HTH LytTR-type" evidence="5">
    <location>
        <begin position="127"/>
        <end position="226"/>
    </location>
</feature>
<keyword evidence="3" id="KW-0597">Phosphoprotein</keyword>
<dbReference type="OrthoDB" id="9774865at2"/>
<dbReference type="InterPro" id="IPR007492">
    <property type="entry name" value="LytTR_DNA-bd_dom"/>
</dbReference>
<evidence type="ECO:0000256" key="1">
    <source>
        <dbReference type="ARBA" id="ARBA00018672"/>
    </source>
</evidence>
<feature type="modified residue" description="4-aspartylphosphate" evidence="3">
    <location>
        <position position="55"/>
    </location>
</feature>
<dbReference type="RefSeq" id="WP_002847494.1">
    <property type="nucleotide sequence ID" value="NZ_ADKM02000034.1"/>
</dbReference>
<organism evidence="6 7">
    <name type="scientific">Ruminococcus albus 8</name>
    <dbReference type="NCBI Taxonomy" id="246199"/>
    <lineage>
        <taxon>Bacteria</taxon>
        <taxon>Bacillati</taxon>
        <taxon>Bacillota</taxon>
        <taxon>Clostridia</taxon>
        <taxon>Eubacteriales</taxon>
        <taxon>Oscillospiraceae</taxon>
        <taxon>Ruminococcus</taxon>
    </lineage>
</organism>
<dbReference type="Pfam" id="PF04397">
    <property type="entry name" value="LytTR"/>
    <property type="match status" value="1"/>
</dbReference>
<dbReference type="Pfam" id="PF00072">
    <property type="entry name" value="Response_reg"/>
    <property type="match status" value="1"/>
</dbReference>
<dbReference type="Proteomes" id="UP000004259">
    <property type="component" value="Unassembled WGS sequence"/>
</dbReference>
<evidence type="ECO:0000256" key="3">
    <source>
        <dbReference type="PROSITE-ProRule" id="PRU00169"/>
    </source>
</evidence>
<comment type="caution">
    <text evidence="6">The sequence shown here is derived from an EMBL/GenBank/DDBJ whole genome shotgun (WGS) entry which is preliminary data.</text>
</comment>
<gene>
    <name evidence="6" type="ORF">CUS_4602</name>
</gene>